<dbReference type="Gene3D" id="3.30.2350.10">
    <property type="entry name" value="Pseudouridine synthase"/>
    <property type="match status" value="1"/>
</dbReference>
<dbReference type="SUPFAM" id="SSF55120">
    <property type="entry name" value="Pseudouridine synthase"/>
    <property type="match status" value="1"/>
</dbReference>
<gene>
    <name evidence="6" type="ORF">NQ502_17680</name>
</gene>
<dbReference type="EMBL" id="CP102290">
    <property type="protein sequence ID" value="UWP59173.1"/>
    <property type="molecule type" value="Genomic_DNA"/>
</dbReference>
<dbReference type="NCBIfam" id="TIGR00005">
    <property type="entry name" value="rluA_subfam"/>
    <property type="match status" value="1"/>
</dbReference>
<dbReference type="InterPro" id="IPR006225">
    <property type="entry name" value="PsdUridine_synth_RluC/D"/>
</dbReference>
<proteinExistence type="inferred from homology"/>
<comment type="function">
    <text evidence="4">Responsible for synthesis of pseudouridine from uracil.</text>
</comment>
<dbReference type="PANTHER" id="PTHR21600:SF44">
    <property type="entry name" value="RIBOSOMAL LARGE SUBUNIT PSEUDOURIDINE SYNTHASE D"/>
    <property type="match status" value="1"/>
</dbReference>
<evidence type="ECO:0000256" key="2">
    <source>
        <dbReference type="ARBA" id="ARBA00010876"/>
    </source>
</evidence>
<evidence type="ECO:0000256" key="1">
    <source>
        <dbReference type="ARBA" id="ARBA00000073"/>
    </source>
</evidence>
<evidence type="ECO:0000313" key="6">
    <source>
        <dbReference type="EMBL" id="UWP59173.1"/>
    </source>
</evidence>
<comment type="similarity">
    <text evidence="2 4">Belongs to the pseudouridine synthase RluA family.</text>
</comment>
<evidence type="ECO:0000313" key="7">
    <source>
        <dbReference type="Proteomes" id="UP001060164"/>
    </source>
</evidence>
<dbReference type="InterPro" id="IPR020103">
    <property type="entry name" value="PsdUridine_synth_cat_dom_sf"/>
</dbReference>
<dbReference type="PROSITE" id="PS50889">
    <property type="entry name" value="S4"/>
    <property type="match status" value="1"/>
</dbReference>
<dbReference type="EC" id="5.4.99.-" evidence="4"/>
<sequence length="298" mass="32918">MEKKLRGRVSEEGLLYDFLSGNLGLTKREISQAKFRTDGVCVNGRRARVTAMLQAGDVVEVKLEEAETQSGHLVPYAGKPDILYEDEDILLVNKPAGVVVHPSHGHYSDSLANMLVQYFMEKGEQVKIRSVGRLDKETSGIVVFAKNQAAAGRLARQRELGQFKKEYFALVHGVPEQRTGSIRTGIAGVPGSLMKMMVTETGKHAVTHYAVQETFGGFSAVRVLLETGRTHQIRVHMASIGHALLGDKIYGAECGGIERAALHAYRVKLMQPFSGEEIRIKAEMPEDMRKKMNQNVAK</sequence>
<comment type="catalytic activity">
    <reaction evidence="1 4">
        <text>a uridine in RNA = a pseudouridine in RNA</text>
        <dbReference type="Rhea" id="RHEA:48348"/>
        <dbReference type="Rhea" id="RHEA-COMP:12068"/>
        <dbReference type="Rhea" id="RHEA-COMP:12069"/>
        <dbReference type="ChEBI" id="CHEBI:65314"/>
        <dbReference type="ChEBI" id="CHEBI:65315"/>
    </reaction>
</comment>
<dbReference type="Proteomes" id="UP001060164">
    <property type="component" value="Chromosome"/>
</dbReference>
<evidence type="ECO:0000256" key="4">
    <source>
        <dbReference type="RuleBase" id="RU362028"/>
    </source>
</evidence>
<organism evidence="6 7">
    <name type="scientific">Ruminococcus gauvreauii</name>
    <dbReference type="NCBI Taxonomy" id="438033"/>
    <lineage>
        <taxon>Bacteria</taxon>
        <taxon>Bacillati</taxon>
        <taxon>Bacillota</taxon>
        <taxon>Clostridia</taxon>
        <taxon>Eubacteriales</taxon>
        <taxon>Oscillospiraceae</taxon>
        <taxon>Ruminococcus</taxon>
    </lineage>
</organism>
<dbReference type="InterPro" id="IPR050188">
    <property type="entry name" value="RluA_PseudoU_synthase"/>
</dbReference>
<protein>
    <recommendedName>
        <fullName evidence="4">Pseudouridine synthase</fullName>
        <ecNumber evidence="4">5.4.99.-</ecNumber>
    </recommendedName>
</protein>
<dbReference type="InterPro" id="IPR006145">
    <property type="entry name" value="PsdUridine_synth_RsuA/RluA"/>
</dbReference>
<feature type="domain" description="Pseudouridine synthase RsuA/RluA-like" evidence="5">
    <location>
        <begin position="89"/>
        <end position="239"/>
    </location>
</feature>
<dbReference type="PANTHER" id="PTHR21600">
    <property type="entry name" value="MITOCHONDRIAL RNA PSEUDOURIDINE SYNTHASE"/>
    <property type="match status" value="1"/>
</dbReference>
<evidence type="ECO:0000256" key="3">
    <source>
        <dbReference type="PROSITE-ProRule" id="PRU00182"/>
    </source>
</evidence>
<evidence type="ECO:0000259" key="5">
    <source>
        <dbReference type="Pfam" id="PF00849"/>
    </source>
</evidence>
<dbReference type="CDD" id="cd02869">
    <property type="entry name" value="PseudoU_synth_RluA_like"/>
    <property type="match status" value="1"/>
</dbReference>
<name>A0ABY5VG08_9FIRM</name>
<accession>A0ABY5VG08</accession>
<keyword evidence="7" id="KW-1185">Reference proteome</keyword>
<reference evidence="6" key="1">
    <citation type="journal article" date="2022" name="Cell">
        <title>Design, construction, and in vivo augmentation of a complex gut microbiome.</title>
        <authorList>
            <person name="Cheng A.G."/>
            <person name="Ho P.Y."/>
            <person name="Aranda-Diaz A."/>
            <person name="Jain S."/>
            <person name="Yu F.B."/>
            <person name="Meng X."/>
            <person name="Wang M."/>
            <person name="Iakiviak M."/>
            <person name="Nagashima K."/>
            <person name="Zhao A."/>
            <person name="Murugkar P."/>
            <person name="Patil A."/>
            <person name="Atabakhsh K."/>
            <person name="Weakley A."/>
            <person name="Yan J."/>
            <person name="Brumbaugh A.R."/>
            <person name="Higginbottom S."/>
            <person name="Dimas A."/>
            <person name="Shiver A.L."/>
            <person name="Deutschbauer A."/>
            <person name="Neff N."/>
            <person name="Sonnenburg J.L."/>
            <person name="Huang K.C."/>
            <person name="Fischbach M.A."/>
        </authorList>
    </citation>
    <scope>NUCLEOTIDE SEQUENCE</scope>
    <source>
        <strain evidence="6">DSM 19829</strain>
    </source>
</reference>
<keyword evidence="4" id="KW-0413">Isomerase</keyword>
<dbReference type="Pfam" id="PF00849">
    <property type="entry name" value="PseudoU_synth_2"/>
    <property type="match status" value="1"/>
</dbReference>
<keyword evidence="3" id="KW-0694">RNA-binding</keyword>
<dbReference type="RefSeq" id="WP_028528769.1">
    <property type="nucleotide sequence ID" value="NZ_CABLBR010000014.1"/>
</dbReference>